<gene>
    <name evidence="1" type="ORF">Clopa_4066</name>
</gene>
<organism evidence="1 2">
    <name type="scientific">Clostridium pasteurianum BC1</name>
    <dbReference type="NCBI Taxonomy" id="86416"/>
    <lineage>
        <taxon>Bacteria</taxon>
        <taxon>Bacillati</taxon>
        <taxon>Bacillota</taxon>
        <taxon>Clostridia</taxon>
        <taxon>Eubacteriales</taxon>
        <taxon>Clostridiaceae</taxon>
        <taxon>Clostridium</taxon>
    </lineage>
</organism>
<keyword evidence="2" id="KW-1185">Reference proteome</keyword>
<protein>
    <submittedName>
        <fullName evidence="1">Uncharacterized protein</fullName>
    </submittedName>
</protein>
<name>R4KAT4_CLOPA</name>
<dbReference type="AlphaFoldDB" id="R4KAT4"/>
<reference evidence="1 2" key="1">
    <citation type="submission" date="2012-01" db="EMBL/GenBank/DDBJ databases">
        <title>Complete sequence of chromosome of Clostridium pasteurianum BC1.</title>
        <authorList>
            <consortium name="US DOE Joint Genome Institute"/>
            <person name="Lucas S."/>
            <person name="Han J."/>
            <person name="Lapidus A."/>
            <person name="Cheng J.-F."/>
            <person name="Goodwin L."/>
            <person name="Pitluck S."/>
            <person name="Peters L."/>
            <person name="Mikhailova N."/>
            <person name="Teshima H."/>
            <person name="Detter J.C."/>
            <person name="Han C."/>
            <person name="Tapia R."/>
            <person name="Land M."/>
            <person name="Hauser L."/>
            <person name="Kyrpides N."/>
            <person name="Ivanova N."/>
            <person name="Pagani I."/>
            <person name="Dunn J."/>
            <person name="Taghavi S."/>
            <person name="Francis A."/>
            <person name="van der Lelie D."/>
            <person name="Woyke T."/>
        </authorList>
    </citation>
    <scope>NUCLEOTIDE SEQUENCE [LARGE SCALE GENOMIC DNA]</scope>
    <source>
        <strain evidence="1 2">BC1</strain>
    </source>
</reference>
<dbReference type="Proteomes" id="UP000013523">
    <property type="component" value="Chromosome"/>
</dbReference>
<evidence type="ECO:0000313" key="1">
    <source>
        <dbReference type="EMBL" id="AGK98806.1"/>
    </source>
</evidence>
<dbReference type="RefSeq" id="WP_015617081.1">
    <property type="nucleotide sequence ID" value="NC_021182.1"/>
</dbReference>
<dbReference type="OrthoDB" id="2087128at2"/>
<sequence length="144" mass="16543">MTHEDYNDDFYRQKNTDIYDDEIFTPDNNLSEIEECKNEDSNTFNNRGVTPVQNQVSTVEERQELFTIAPGSPTVLGIEYTQGYLRTIIGRRVRVTFLLGTSSLTDRSGILTHVGISYIILRQTQTNTDVLCDIYSIEFVNIFD</sequence>
<evidence type="ECO:0000313" key="2">
    <source>
        <dbReference type="Proteomes" id="UP000013523"/>
    </source>
</evidence>
<dbReference type="EMBL" id="CP003261">
    <property type="protein sequence ID" value="AGK98806.1"/>
    <property type="molecule type" value="Genomic_DNA"/>
</dbReference>
<proteinExistence type="predicted"/>
<dbReference type="STRING" id="86416.Clopa_4066"/>
<dbReference type="PATRIC" id="fig|86416.3.peg.4063"/>
<dbReference type="eggNOG" id="ENOG50332QD">
    <property type="taxonomic scope" value="Bacteria"/>
</dbReference>
<dbReference type="HOGENOM" id="CLU_1793122_0_0_9"/>
<accession>R4KAT4</accession>
<dbReference type="KEGG" id="cpas:Clopa_4066"/>